<evidence type="ECO:0000313" key="2">
    <source>
        <dbReference type="Proteomes" id="UP000326354"/>
    </source>
</evidence>
<dbReference type="AlphaFoldDB" id="A0A5S9IU49"/>
<gene>
    <name evidence="1" type="ORF">UABAM_05603</name>
</gene>
<dbReference type="SUPFAM" id="SSF52540">
    <property type="entry name" value="P-loop containing nucleoside triphosphate hydrolases"/>
    <property type="match status" value="1"/>
</dbReference>
<dbReference type="RefSeq" id="WP_151971227.1">
    <property type="nucleotide sequence ID" value="NZ_AP019860.1"/>
</dbReference>
<dbReference type="EMBL" id="AP019860">
    <property type="protein sequence ID" value="BBM87200.1"/>
    <property type="molecule type" value="Genomic_DNA"/>
</dbReference>
<sequence>MILTNQFIFLHMFRSGGTTVNNVLIEHMDGTMLGYHRARKEIPAELRTLPLIGTIRNPWDWYVSVYHHAINFSYPKGANTFLNWLVDFHKMSFKEVMLYLLRVKEVPHYQKTIRYFPDVYEWNTIKLDNITKADYISYHNSGMSFWSWLIEHMYSIEGKIDGVSWCKTSELHREFYTVLESFVGEKPEIKKLLSTQRLNAMTGYNSYLRKNVAVPRKKNYRYYYDDELREHVYEKDYKYIQYFGFVF</sequence>
<evidence type="ECO:0000313" key="1">
    <source>
        <dbReference type="EMBL" id="BBM87200.1"/>
    </source>
</evidence>
<keyword evidence="2" id="KW-1185">Reference proteome</keyword>
<dbReference type="OrthoDB" id="1408331at2"/>
<accession>A0A5S9IU49</accession>
<reference evidence="1 2" key="1">
    <citation type="submission" date="2019-08" db="EMBL/GenBank/DDBJ databases">
        <title>Complete genome sequence of Candidatus Uab amorphum.</title>
        <authorList>
            <person name="Shiratori T."/>
            <person name="Suzuki S."/>
            <person name="Kakizawa Y."/>
            <person name="Ishida K."/>
        </authorList>
    </citation>
    <scope>NUCLEOTIDE SEQUENCE [LARGE SCALE GENOMIC DNA]</scope>
    <source>
        <strain evidence="1 2">SRT547</strain>
    </source>
</reference>
<evidence type="ECO:0008006" key="3">
    <source>
        <dbReference type="Google" id="ProtNLM"/>
    </source>
</evidence>
<dbReference type="KEGG" id="uam:UABAM_05603"/>
<name>A0A5S9IU49_UABAM</name>
<dbReference type="InterPro" id="IPR027417">
    <property type="entry name" value="P-loop_NTPase"/>
</dbReference>
<dbReference type="Proteomes" id="UP000326354">
    <property type="component" value="Chromosome"/>
</dbReference>
<organism evidence="1 2">
    <name type="scientific">Uabimicrobium amorphum</name>
    <dbReference type="NCBI Taxonomy" id="2596890"/>
    <lineage>
        <taxon>Bacteria</taxon>
        <taxon>Pseudomonadati</taxon>
        <taxon>Planctomycetota</taxon>
        <taxon>Candidatus Uabimicrobiia</taxon>
        <taxon>Candidatus Uabimicrobiales</taxon>
        <taxon>Candidatus Uabimicrobiaceae</taxon>
        <taxon>Candidatus Uabimicrobium</taxon>
    </lineage>
</organism>
<proteinExistence type="predicted"/>
<protein>
    <recommendedName>
        <fullName evidence="3">Sulfotransferase domain-containing protein</fullName>
    </recommendedName>
</protein>